<dbReference type="PaxDb" id="55529-EKX31731"/>
<protein>
    <submittedName>
        <fullName evidence="1 2">Uncharacterized protein</fullName>
    </submittedName>
</protein>
<dbReference type="KEGG" id="gtt:GUITHDRAFT_149104"/>
<dbReference type="HOGENOM" id="CLU_817477_0_0_1"/>
<accession>L1I660</accession>
<proteinExistence type="predicted"/>
<reference evidence="1 3" key="1">
    <citation type="journal article" date="2012" name="Nature">
        <title>Algal genomes reveal evolutionary mosaicism and the fate of nucleomorphs.</title>
        <authorList>
            <consortium name="DOE Joint Genome Institute"/>
            <person name="Curtis B.A."/>
            <person name="Tanifuji G."/>
            <person name="Burki F."/>
            <person name="Gruber A."/>
            <person name="Irimia M."/>
            <person name="Maruyama S."/>
            <person name="Arias M.C."/>
            <person name="Ball S.G."/>
            <person name="Gile G.H."/>
            <person name="Hirakawa Y."/>
            <person name="Hopkins J.F."/>
            <person name="Kuo A."/>
            <person name="Rensing S.A."/>
            <person name="Schmutz J."/>
            <person name="Symeonidi A."/>
            <person name="Elias M."/>
            <person name="Eveleigh R.J."/>
            <person name="Herman E.K."/>
            <person name="Klute M.J."/>
            <person name="Nakayama T."/>
            <person name="Obornik M."/>
            <person name="Reyes-Prieto A."/>
            <person name="Armbrust E.V."/>
            <person name="Aves S.J."/>
            <person name="Beiko R.G."/>
            <person name="Coutinho P."/>
            <person name="Dacks J.B."/>
            <person name="Durnford D.G."/>
            <person name="Fast N.M."/>
            <person name="Green B.R."/>
            <person name="Grisdale C.J."/>
            <person name="Hempel F."/>
            <person name="Henrissat B."/>
            <person name="Hoppner M.P."/>
            <person name="Ishida K."/>
            <person name="Kim E."/>
            <person name="Koreny L."/>
            <person name="Kroth P.G."/>
            <person name="Liu Y."/>
            <person name="Malik S.B."/>
            <person name="Maier U.G."/>
            <person name="McRose D."/>
            <person name="Mock T."/>
            <person name="Neilson J.A."/>
            <person name="Onodera N.T."/>
            <person name="Poole A.M."/>
            <person name="Pritham E.J."/>
            <person name="Richards T.A."/>
            <person name="Rocap G."/>
            <person name="Roy S.W."/>
            <person name="Sarai C."/>
            <person name="Schaack S."/>
            <person name="Shirato S."/>
            <person name="Slamovits C.H."/>
            <person name="Spencer D.F."/>
            <person name="Suzuki S."/>
            <person name="Worden A.Z."/>
            <person name="Zauner S."/>
            <person name="Barry K."/>
            <person name="Bell C."/>
            <person name="Bharti A.K."/>
            <person name="Crow J.A."/>
            <person name="Grimwood J."/>
            <person name="Kramer R."/>
            <person name="Lindquist E."/>
            <person name="Lucas S."/>
            <person name="Salamov A."/>
            <person name="McFadden G.I."/>
            <person name="Lane C.E."/>
            <person name="Keeling P.J."/>
            <person name="Gray M.W."/>
            <person name="Grigoriev I.V."/>
            <person name="Archibald J.M."/>
        </authorList>
    </citation>
    <scope>NUCLEOTIDE SEQUENCE</scope>
    <source>
        <strain evidence="1 3">CCMP2712</strain>
    </source>
</reference>
<keyword evidence="3" id="KW-1185">Reference proteome</keyword>
<organism evidence="1">
    <name type="scientific">Guillardia theta (strain CCMP2712)</name>
    <name type="common">Cryptophyte</name>
    <dbReference type="NCBI Taxonomy" id="905079"/>
    <lineage>
        <taxon>Eukaryota</taxon>
        <taxon>Cryptophyceae</taxon>
        <taxon>Pyrenomonadales</taxon>
        <taxon>Geminigeraceae</taxon>
        <taxon>Guillardia</taxon>
    </lineage>
</organism>
<reference evidence="2" key="3">
    <citation type="submission" date="2015-06" db="UniProtKB">
        <authorList>
            <consortium name="EnsemblProtists"/>
        </authorList>
    </citation>
    <scope>IDENTIFICATION</scope>
</reference>
<dbReference type="EnsemblProtists" id="EKX31731">
    <property type="protein sequence ID" value="EKX31731"/>
    <property type="gene ID" value="GUITHDRAFT_149104"/>
</dbReference>
<reference evidence="3" key="2">
    <citation type="submission" date="2012-11" db="EMBL/GenBank/DDBJ databases">
        <authorList>
            <person name="Kuo A."/>
            <person name="Curtis B.A."/>
            <person name="Tanifuji G."/>
            <person name="Burki F."/>
            <person name="Gruber A."/>
            <person name="Irimia M."/>
            <person name="Maruyama S."/>
            <person name="Arias M.C."/>
            <person name="Ball S.G."/>
            <person name="Gile G.H."/>
            <person name="Hirakawa Y."/>
            <person name="Hopkins J.F."/>
            <person name="Rensing S.A."/>
            <person name="Schmutz J."/>
            <person name="Symeonidi A."/>
            <person name="Elias M."/>
            <person name="Eveleigh R.J."/>
            <person name="Herman E.K."/>
            <person name="Klute M.J."/>
            <person name="Nakayama T."/>
            <person name="Obornik M."/>
            <person name="Reyes-Prieto A."/>
            <person name="Armbrust E.V."/>
            <person name="Aves S.J."/>
            <person name="Beiko R.G."/>
            <person name="Coutinho P."/>
            <person name="Dacks J.B."/>
            <person name="Durnford D.G."/>
            <person name="Fast N.M."/>
            <person name="Green B.R."/>
            <person name="Grisdale C."/>
            <person name="Hempe F."/>
            <person name="Henrissat B."/>
            <person name="Hoppner M.P."/>
            <person name="Ishida K.-I."/>
            <person name="Kim E."/>
            <person name="Koreny L."/>
            <person name="Kroth P.G."/>
            <person name="Liu Y."/>
            <person name="Malik S.-B."/>
            <person name="Maier U.G."/>
            <person name="McRose D."/>
            <person name="Mock T."/>
            <person name="Neilson J.A."/>
            <person name="Onodera N.T."/>
            <person name="Poole A.M."/>
            <person name="Pritham E.J."/>
            <person name="Richards T.A."/>
            <person name="Rocap G."/>
            <person name="Roy S.W."/>
            <person name="Sarai C."/>
            <person name="Schaack S."/>
            <person name="Shirato S."/>
            <person name="Slamovits C.H."/>
            <person name="Spencer D.F."/>
            <person name="Suzuki S."/>
            <person name="Worden A.Z."/>
            <person name="Zauner S."/>
            <person name="Barry K."/>
            <person name="Bell C."/>
            <person name="Bharti A.K."/>
            <person name="Crow J.A."/>
            <person name="Grimwood J."/>
            <person name="Kramer R."/>
            <person name="Lindquist E."/>
            <person name="Lucas S."/>
            <person name="Salamov A."/>
            <person name="McFadden G.I."/>
            <person name="Lane C.E."/>
            <person name="Keeling P.J."/>
            <person name="Gray M.W."/>
            <person name="Grigoriev I.V."/>
            <person name="Archibald J.M."/>
        </authorList>
    </citation>
    <scope>NUCLEOTIDE SEQUENCE</scope>
    <source>
        <strain evidence="3">CCMP2712</strain>
    </source>
</reference>
<dbReference type="Proteomes" id="UP000011087">
    <property type="component" value="Unassembled WGS sequence"/>
</dbReference>
<sequence>MSCEPATAPLPVSLLHVQRVVDPENYGTLEMLMKQIHHLLSQRRDNTDDFAQRVAFYGFGDDAFRVSFYRLLQTCFFPEWHWSSETGQDRWEMLVSFKGKMQIPVSMVERLCALCRNDITCDAFEKGVTDSLVTFVQRIDRGKRQIGWMRNRLRVACMKHYEKMLQREQMERVQQETGMQFTSGNMLHCFHEWRNSMIEIRNHQEAIRNLLLRQDAARDSFHELLIAVENQNRILRGQLHLLTAIRERNQGALENDLEESYLNIVQDATSVMQYVTTRQNYNFDIPIAMQPKALPPIMEVEMSDIPPEEVLGETLERACRNGSCGCIGRVSWYVSKKSIA</sequence>
<dbReference type="AlphaFoldDB" id="L1I660"/>
<dbReference type="GeneID" id="17288455"/>
<evidence type="ECO:0000313" key="3">
    <source>
        <dbReference type="Proteomes" id="UP000011087"/>
    </source>
</evidence>
<name>L1I660_GUITC</name>
<evidence type="ECO:0000313" key="1">
    <source>
        <dbReference type="EMBL" id="EKX31731.1"/>
    </source>
</evidence>
<gene>
    <name evidence="1" type="ORF">GUITHDRAFT_149104</name>
</gene>
<dbReference type="RefSeq" id="XP_005818711.1">
    <property type="nucleotide sequence ID" value="XM_005818654.1"/>
</dbReference>
<evidence type="ECO:0000313" key="2">
    <source>
        <dbReference type="EnsemblProtists" id="EKX31731"/>
    </source>
</evidence>
<dbReference type="EMBL" id="JH993241">
    <property type="protein sequence ID" value="EKX31731.1"/>
    <property type="molecule type" value="Genomic_DNA"/>
</dbReference>